<proteinExistence type="inferred from homology"/>
<evidence type="ECO:0000256" key="1">
    <source>
        <dbReference type="ARBA" id="ARBA00005952"/>
    </source>
</evidence>
<keyword evidence="3 6" id="KW-0694">RNA-binding</keyword>
<dbReference type="PANTHER" id="PTHR11078">
    <property type="entry name" value="N UTILIZATION SUBSTANCE PROTEIN B-RELATED"/>
    <property type="match status" value="1"/>
</dbReference>
<reference evidence="8" key="1">
    <citation type="submission" date="2024-07" db="EMBL/GenBank/DDBJ databases">
        <authorList>
            <person name="Kim Y.J."/>
            <person name="Jeong J.Y."/>
        </authorList>
    </citation>
    <scope>NUCLEOTIDE SEQUENCE</scope>
    <source>
        <strain evidence="8">GIHE-MW2</strain>
    </source>
</reference>
<accession>A0AAU8J7S8</accession>
<name>A0AAU8J7S8_9CYAN</name>
<dbReference type="EMBL" id="CP159837">
    <property type="protein sequence ID" value="XCM35191.1"/>
    <property type="molecule type" value="Genomic_DNA"/>
</dbReference>
<dbReference type="InterPro" id="IPR011605">
    <property type="entry name" value="NusB_fam"/>
</dbReference>
<dbReference type="SUPFAM" id="SSF48013">
    <property type="entry name" value="NusB-like"/>
    <property type="match status" value="1"/>
</dbReference>
<dbReference type="RefSeq" id="WP_054467168.1">
    <property type="nucleotide sequence ID" value="NZ_CP159837.1"/>
</dbReference>
<evidence type="ECO:0000256" key="5">
    <source>
        <dbReference type="ARBA" id="ARBA00023163"/>
    </source>
</evidence>
<comment type="similarity">
    <text evidence="1 6">Belongs to the NusB family.</text>
</comment>
<dbReference type="PANTHER" id="PTHR11078:SF3">
    <property type="entry name" value="ANTITERMINATION NUSB DOMAIN-CONTAINING PROTEIN"/>
    <property type="match status" value="1"/>
</dbReference>
<dbReference type="NCBIfam" id="TIGR01951">
    <property type="entry name" value="nusB"/>
    <property type="match status" value="1"/>
</dbReference>
<dbReference type="GO" id="GO:0006353">
    <property type="term" value="P:DNA-templated transcription termination"/>
    <property type="evidence" value="ECO:0007669"/>
    <property type="project" value="UniProtKB-UniRule"/>
</dbReference>
<dbReference type="Pfam" id="PF01029">
    <property type="entry name" value="NusB"/>
    <property type="match status" value="1"/>
</dbReference>
<comment type="function">
    <text evidence="6">Involved in transcription antitermination. Required for transcription of ribosomal RNA (rRNA) genes. Binds specifically to the boxA antiterminator sequence of the ribosomal RNA (rrn) operons.</text>
</comment>
<organism evidence="8">
    <name type="scientific">Planktothricoides raciborskii GIHE-MW2</name>
    <dbReference type="NCBI Taxonomy" id="2792601"/>
    <lineage>
        <taxon>Bacteria</taxon>
        <taxon>Bacillati</taxon>
        <taxon>Cyanobacteriota</taxon>
        <taxon>Cyanophyceae</taxon>
        <taxon>Oscillatoriophycideae</taxon>
        <taxon>Oscillatoriales</taxon>
        <taxon>Oscillatoriaceae</taxon>
        <taxon>Planktothricoides</taxon>
    </lineage>
</organism>
<dbReference type="InterPro" id="IPR035926">
    <property type="entry name" value="NusB-like_sf"/>
</dbReference>
<protein>
    <recommendedName>
        <fullName evidence="6">Transcription antitermination protein NusB</fullName>
    </recommendedName>
    <alternativeName>
        <fullName evidence="6">Antitermination factor NusB</fullName>
    </alternativeName>
</protein>
<evidence type="ECO:0000313" key="8">
    <source>
        <dbReference type="EMBL" id="XCM35191.1"/>
    </source>
</evidence>
<gene>
    <name evidence="6 8" type="primary">nusB</name>
    <name evidence="8" type="ORF">ABWT76_003850</name>
</gene>
<sequence length="204" mass="23158">MQPRRIARELALLSLSQIPNNQKKLAMAQLQDILVAAVRTLATEAHEILETAASEIKRGSDRLINSEIEATTLKSSRAMVYQAIEHTQTAINRLSFAIEIPELVQLSNQKEVRNYALEILSKVNEHQGEIDEKLNQSMVDWQLSRLPRIDQDILRMALAEMAYLGTPEKVAINEAIEIAKRYSDEDSHRFINGVLRRVSNEIKS</sequence>
<dbReference type="InterPro" id="IPR006027">
    <property type="entry name" value="NusB_RsmB_TIM44"/>
</dbReference>
<dbReference type="HAMAP" id="MF_00073">
    <property type="entry name" value="NusB"/>
    <property type="match status" value="1"/>
</dbReference>
<feature type="domain" description="NusB/RsmB/TIM44" evidence="7">
    <location>
        <begin position="76"/>
        <end position="199"/>
    </location>
</feature>
<evidence type="ECO:0000256" key="2">
    <source>
        <dbReference type="ARBA" id="ARBA00022814"/>
    </source>
</evidence>
<keyword evidence="2 6" id="KW-0889">Transcription antitermination</keyword>
<keyword evidence="4 6" id="KW-0805">Transcription regulation</keyword>
<dbReference type="GO" id="GO:0005829">
    <property type="term" value="C:cytosol"/>
    <property type="evidence" value="ECO:0007669"/>
    <property type="project" value="TreeGrafter"/>
</dbReference>
<evidence type="ECO:0000256" key="3">
    <source>
        <dbReference type="ARBA" id="ARBA00022884"/>
    </source>
</evidence>
<evidence type="ECO:0000256" key="4">
    <source>
        <dbReference type="ARBA" id="ARBA00023015"/>
    </source>
</evidence>
<evidence type="ECO:0000259" key="7">
    <source>
        <dbReference type="Pfam" id="PF01029"/>
    </source>
</evidence>
<dbReference type="GO" id="GO:0003723">
    <property type="term" value="F:RNA binding"/>
    <property type="evidence" value="ECO:0007669"/>
    <property type="project" value="UniProtKB-UniRule"/>
</dbReference>
<dbReference type="GO" id="GO:0031564">
    <property type="term" value="P:transcription antitermination"/>
    <property type="evidence" value="ECO:0007669"/>
    <property type="project" value="UniProtKB-KW"/>
</dbReference>
<evidence type="ECO:0000256" key="6">
    <source>
        <dbReference type="HAMAP-Rule" id="MF_00073"/>
    </source>
</evidence>
<dbReference type="AlphaFoldDB" id="A0AAU8J7S8"/>
<dbReference type="Gene3D" id="1.10.940.10">
    <property type="entry name" value="NusB-like"/>
    <property type="match status" value="1"/>
</dbReference>
<keyword evidence="5 6" id="KW-0804">Transcription</keyword>